<keyword evidence="10 12" id="KW-0496">Mitochondrion</keyword>
<reference evidence="12" key="1">
    <citation type="journal article" date="2013" name="Gene">
        <title>Comparison of complete mitochondrial genomes of pine wilt nematode Bursaphelenchus xylophilus and Bursaphelenchus mucronatus (Nematoda: Aphelenchoidea) and development of a molecular tool for species identification.</title>
        <authorList>
            <person name="Sultana T."/>
            <person name="Han H."/>
            <person name="Park J.K."/>
        </authorList>
    </citation>
    <scope>NUCLEOTIDE SEQUENCE</scope>
</reference>
<dbReference type="PROSITE" id="PS00668">
    <property type="entry name" value="COMPLEX1_ND1_2"/>
    <property type="match status" value="1"/>
</dbReference>
<proteinExistence type="inferred from homology"/>
<dbReference type="SMR" id="M4GHV9"/>
<dbReference type="CTD" id="4535"/>
<evidence type="ECO:0000256" key="5">
    <source>
        <dbReference type="ARBA" id="ARBA00022692"/>
    </source>
</evidence>
<feature type="transmembrane region" description="Helical" evidence="11">
    <location>
        <begin position="270"/>
        <end position="288"/>
    </location>
</feature>
<feature type="transmembrane region" description="Helical" evidence="11">
    <location>
        <begin position="71"/>
        <end position="91"/>
    </location>
</feature>
<evidence type="ECO:0000256" key="1">
    <source>
        <dbReference type="ARBA" id="ARBA00004141"/>
    </source>
</evidence>
<comment type="subcellular location">
    <subcellularLocation>
        <location evidence="1">Membrane</location>
        <topology evidence="1">Multi-pass membrane protein</topology>
    </subcellularLocation>
    <subcellularLocation>
        <location evidence="9">Mitochondrion inner membrane</location>
        <topology evidence="9">Multi-pass membrane protein</topology>
    </subcellularLocation>
</comment>
<dbReference type="EC" id="7.1.1.2" evidence="10"/>
<comment type="catalytic activity">
    <reaction evidence="10">
        <text>a ubiquinone + NADH + 5 H(+)(in) = a ubiquinol + NAD(+) + 4 H(+)(out)</text>
        <dbReference type="Rhea" id="RHEA:29091"/>
        <dbReference type="Rhea" id="RHEA-COMP:9565"/>
        <dbReference type="Rhea" id="RHEA-COMP:9566"/>
        <dbReference type="ChEBI" id="CHEBI:15378"/>
        <dbReference type="ChEBI" id="CHEBI:16389"/>
        <dbReference type="ChEBI" id="CHEBI:17976"/>
        <dbReference type="ChEBI" id="CHEBI:57540"/>
        <dbReference type="ChEBI" id="CHEBI:57945"/>
        <dbReference type="EC" id="7.1.1.2"/>
    </reaction>
</comment>
<feature type="transmembrane region" description="Helical" evidence="11">
    <location>
        <begin position="167"/>
        <end position="188"/>
    </location>
</feature>
<evidence type="ECO:0000256" key="4">
    <source>
        <dbReference type="ARBA" id="ARBA00022448"/>
    </source>
</evidence>
<dbReference type="Pfam" id="PF00146">
    <property type="entry name" value="NADHdh"/>
    <property type="match status" value="1"/>
</dbReference>
<evidence type="ECO:0000256" key="2">
    <source>
        <dbReference type="ARBA" id="ARBA00010535"/>
    </source>
</evidence>
<protein>
    <recommendedName>
        <fullName evidence="3 10">NADH-ubiquinone oxidoreductase chain 1</fullName>
        <ecNumber evidence="10">7.1.1.2</ecNumber>
    </recommendedName>
</protein>
<evidence type="ECO:0000256" key="7">
    <source>
        <dbReference type="ARBA" id="ARBA00023075"/>
    </source>
</evidence>
<accession>M4GHV9</accession>
<evidence type="ECO:0000256" key="10">
    <source>
        <dbReference type="RuleBase" id="RU000473"/>
    </source>
</evidence>
<dbReference type="GeneID" id="15332620"/>
<dbReference type="GO" id="GO:0008137">
    <property type="term" value="F:NADH dehydrogenase (ubiquinone) activity"/>
    <property type="evidence" value="ECO:0007669"/>
    <property type="project" value="UniProtKB-EC"/>
</dbReference>
<evidence type="ECO:0000256" key="11">
    <source>
        <dbReference type="SAM" id="Phobius"/>
    </source>
</evidence>
<feature type="transmembrane region" description="Helical" evidence="11">
    <location>
        <begin position="209"/>
        <end position="228"/>
    </location>
</feature>
<dbReference type="PANTHER" id="PTHR11432">
    <property type="entry name" value="NADH DEHYDROGENASE SUBUNIT 1"/>
    <property type="match status" value="1"/>
</dbReference>
<comment type="similarity">
    <text evidence="2 9">Belongs to the complex I subunit 1 family.</text>
</comment>
<evidence type="ECO:0000256" key="9">
    <source>
        <dbReference type="RuleBase" id="RU000471"/>
    </source>
</evidence>
<keyword evidence="5 9" id="KW-0812">Transmembrane</keyword>
<dbReference type="GO" id="GO:0009060">
    <property type="term" value="P:aerobic respiration"/>
    <property type="evidence" value="ECO:0007669"/>
    <property type="project" value="TreeGrafter"/>
</dbReference>
<feature type="transmembrane region" description="Helical" evidence="11">
    <location>
        <begin position="142"/>
        <end position="161"/>
    </location>
</feature>
<dbReference type="InterPro" id="IPR018086">
    <property type="entry name" value="NADH_UbQ_OxRdtase_su1_CS"/>
</dbReference>
<feature type="transmembrane region" description="Helical" evidence="11">
    <location>
        <begin position="97"/>
        <end position="121"/>
    </location>
</feature>
<name>M4GHV9_BURMU</name>
<evidence type="ECO:0000256" key="6">
    <source>
        <dbReference type="ARBA" id="ARBA00022989"/>
    </source>
</evidence>
<dbReference type="PANTHER" id="PTHR11432:SF3">
    <property type="entry name" value="NADH-UBIQUINONE OXIDOREDUCTASE CHAIN 1"/>
    <property type="match status" value="1"/>
</dbReference>
<dbReference type="GO" id="GO:0003954">
    <property type="term" value="F:NADH dehydrogenase activity"/>
    <property type="evidence" value="ECO:0007669"/>
    <property type="project" value="TreeGrafter"/>
</dbReference>
<keyword evidence="6 11" id="KW-1133">Transmembrane helix</keyword>
<dbReference type="RefSeq" id="YP_007890346.1">
    <property type="nucleotide sequence ID" value="NC_021120.1"/>
</dbReference>
<keyword evidence="9" id="KW-0520">NAD</keyword>
<dbReference type="AlphaFoldDB" id="M4GHV9"/>
<feature type="transmembrane region" description="Helical" evidence="11">
    <location>
        <begin position="234"/>
        <end position="258"/>
    </location>
</feature>
<gene>
    <name evidence="12" type="primary">ND1</name>
</gene>
<dbReference type="GO" id="GO:0005743">
    <property type="term" value="C:mitochondrial inner membrane"/>
    <property type="evidence" value="ECO:0007669"/>
    <property type="project" value="UniProtKB-SubCell"/>
</dbReference>
<geneLocation type="mitochondrion" evidence="12"/>
<keyword evidence="4" id="KW-0813">Transport</keyword>
<evidence type="ECO:0000256" key="3">
    <source>
        <dbReference type="ARBA" id="ARBA00021009"/>
    </source>
</evidence>
<dbReference type="EMBL" id="GU177865">
    <property type="protein sequence ID" value="ACZ57368.1"/>
    <property type="molecule type" value="Genomic_DNA"/>
</dbReference>
<evidence type="ECO:0000313" key="12">
    <source>
        <dbReference type="EMBL" id="ACZ57368.1"/>
    </source>
</evidence>
<evidence type="ECO:0000256" key="8">
    <source>
        <dbReference type="ARBA" id="ARBA00023136"/>
    </source>
</evidence>
<sequence length="291" mass="34052">MILSLILSLFFVLMVILSIAFITLYERHLLGLSQNRLGPNKVFFLGVLQAGLNGVKLMSKEQILPKNSSDIYFLLIPGVSFFFMFLEWSTLPFKFNFINFQFSFLFLLCLVGVTVYFIIISGLMSNSKYSFLGAIRSSSQSVSFEIAFSLYLLSFMLFLNSFEFTSIFNFLLFFIFYPFLLMVLAELARAPFDFSEGESELVSGFNTEHSSISFVFLFLGEYGVLIFFSVVSSIFFFDFSFFFVFLYFSLLLLIRSAFPRFRYDFLMNMFWKIVLPLSLFFLFFYWIVLYK</sequence>
<keyword evidence="7 10" id="KW-0830">Ubiquinone</keyword>
<keyword evidence="8 11" id="KW-0472">Membrane</keyword>
<organism evidence="12">
    <name type="scientific">Bursaphelenchus mucronatus</name>
    <name type="common">Pinewood nematode worm</name>
    <dbReference type="NCBI Taxonomy" id="6325"/>
    <lineage>
        <taxon>Eukaryota</taxon>
        <taxon>Metazoa</taxon>
        <taxon>Ecdysozoa</taxon>
        <taxon>Nematoda</taxon>
        <taxon>Chromadorea</taxon>
        <taxon>Rhabditida</taxon>
        <taxon>Tylenchina</taxon>
        <taxon>Tylenchomorpha</taxon>
        <taxon>Aphelenchoidea</taxon>
        <taxon>Aphelenchoididae</taxon>
        <taxon>Bursaphelenchus</taxon>
    </lineage>
</organism>
<dbReference type="InterPro" id="IPR001694">
    <property type="entry name" value="NADH_UbQ_OxRdtase_su1/FPO"/>
</dbReference>